<sequence>MSNVSSNTYTYTRVGAILHEIGMVTEEKMRSVLEEAATYADEEIDHYEAAGSLEEFGVAVCVHADDIDSIHDDYADLMEAAAKAAGGRVAITNVRLDEGEDDLDIGRMDTLTFERNGTPMSIDAEHFAEDYYDHAAACEAIAVTAHEDDPRSWREVDFEREPHRGYDSIMVLATPEQARALEERLGFRFPE</sequence>
<keyword evidence="2" id="KW-1185">Reference proteome</keyword>
<organism evidence="1 2">
    <name type="scientific">Streptomyces rimosus subsp. rimosus</name>
    <dbReference type="NCBI Taxonomy" id="132474"/>
    <lineage>
        <taxon>Bacteria</taxon>
        <taxon>Bacillati</taxon>
        <taxon>Actinomycetota</taxon>
        <taxon>Actinomycetes</taxon>
        <taxon>Kitasatosporales</taxon>
        <taxon>Streptomycetaceae</taxon>
        <taxon>Streptomyces</taxon>
    </lineage>
</organism>
<evidence type="ECO:0000313" key="2">
    <source>
        <dbReference type="Proteomes" id="UP000829494"/>
    </source>
</evidence>
<gene>
    <name evidence="1" type="ORF">SRIMR7_23190</name>
</gene>
<dbReference type="GeneID" id="66855826"/>
<accession>A0ABY3Z9E4</accession>
<dbReference type="RefSeq" id="WP_003979896.1">
    <property type="nucleotide sequence ID" value="NZ_CP043497.1"/>
</dbReference>
<reference evidence="1 2" key="1">
    <citation type="submission" date="2022-03" db="EMBL/GenBank/DDBJ databases">
        <title>Complete genome of Streptomyces rimosus ssp. rimosus R7 (=ATCC 10970).</title>
        <authorList>
            <person name="Beganovic S."/>
            <person name="Ruckert C."/>
            <person name="Busche T."/>
            <person name="Kalinowski J."/>
            <person name="Wittmann C."/>
        </authorList>
    </citation>
    <scope>NUCLEOTIDE SEQUENCE [LARGE SCALE GENOMIC DNA]</scope>
    <source>
        <strain evidence="1 2">R7</strain>
    </source>
</reference>
<protein>
    <submittedName>
        <fullName evidence="1">Uncharacterized protein</fullName>
    </submittedName>
</protein>
<dbReference type="Proteomes" id="UP000829494">
    <property type="component" value="Chromosome"/>
</dbReference>
<name>A0ABY3Z9E4_STRRM</name>
<proteinExistence type="predicted"/>
<dbReference type="EMBL" id="CP094298">
    <property type="protein sequence ID" value="UNZ05064.1"/>
    <property type="molecule type" value="Genomic_DNA"/>
</dbReference>
<evidence type="ECO:0000313" key="1">
    <source>
        <dbReference type="EMBL" id="UNZ05064.1"/>
    </source>
</evidence>